<keyword evidence="2" id="KW-1185">Reference proteome</keyword>
<proteinExistence type="predicted"/>
<dbReference type="EMBL" id="DF143383">
    <property type="protein sequence ID" value="GAA52945.1"/>
    <property type="molecule type" value="Genomic_DNA"/>
</dbReference>
<gene>
    <name evidence="1" type="ORF">CLF_109163</name>
</gene>
<name>G7YJ12_CLOSI</name>
<evidence type="ECO:0000313" key="2">
    <source>
        <dbReference type="Proteomes" id="UP000008909"/>
    </source>
</evidence>
<evidence type="ECO:0000313" key="1">
    <source>
        <dbReference type="EMBL" id="GAA52945.1"/>
    </source>
</evidence>
<organism evidence="1 2">
    <name type="scientific">Clonorchis sinensis</name>
    <name type="common">Chinese liver fluke</name>
    <dbReference type="NCBI Taxonomy" id="79923"/>
    <lineage>
        <taxon>Eukaryota</taxon>
        <taxon>Metazoa</taxon>
        <taxon>Spiralia</taxon>
        <taxon>Lophotrochozoa</taxon>
        <taxon>Platyhelminthes</taxon>
        <taxon>Trematoda</taxon>
        <taxon>Digenea</taxon>
        <taxon>Opisthorchiida</taxon>
        <taxon>Opisthorchiata</taxon>
        <taxon>Opisthorchiidae</taxon>
        <taxon>Clonorchis</taxon>
    </lineage>
</organism>
<reference evidence="1" key="1">
    <citation type="journal article" date="2011" name="Genome Biol.">
        <title>The draft genome of the carcinogenic human liver fluke Clonorchis sinensis.</title>
        <authorList>
            <person name="Wang X."/>
            <person name="Chen W."/>
            <person name="Huang Y."/>
            <person name="Sun J."/>
            <person name="Men J."/>
            <person name="Liu H."/>
            <person name="Luo F."/>
            <person name="Guo L."/>
            <person name="Lv X."/>
            <person name="Deng C."/>
            <person name="Zhou C."/>
            <person name="Fan Y."/>
            <person name="Li X."/>
            <person name="Huang L."/>
            <person name="Hu Y."/>
            <person name="Liang C."/>
            <person name="Hu X."/>
            <person name="Xu J."/>
            <person name="Yu X."/>
        </authorList>
    </citation>
    <scope>NUCLEOTIDE SEQUENCE [LARGE SCALE GENOMIC DNA]</scope>
    <source>
        <strain evidence="1">Henan</strain>
    </source>
</reference>
<sequence>MAPGCDPTVFFAGLQQSLDRALPGLDGASRHQLLSDQFVEGVQPALGAQLRLARATGQLSVERPRNSALKMSPRMVTKRLQINCQARRTDQQPPDQMPNIVVETAQSGVLVKLDAYPCLDEIARSHFSRDAKRIYEKAYYSHAASVASTVTVVDKKHPRFDIELGRLITGVIDRFA</sequence>
<protein>
    <submittedName>
        <fullName evidence="1">Uncharacterized protein</fullName>
    </submittedName>
</protein>
<dbReference type="AlphaFoldDB" id="G7YJ12"/>
<reference key="2">
    <citation type="submission" date="2011-10" db="EMBL/GenBank/DDBJ databases">
        <title>The genome and transcriptome sequence of Clonorchis sinensis provide insights into the carcinogenic liver fluke.</title>
        <authorList>
            <person name="Wang X."/>
            <person name="Huang Y."/>
            <person name="Chen W."/>
            <person name="Liu H."/>
            <person name="Guo L."/>
            <person name="Chen Y."/>
            <person name="Luo F."/>
            <person name="Zhou W."/>
            <person name="Sun J."/>
            <person name="Mao Q."/>
            <person name="Liang P."/>
            <person name="Zhou C."/>
            <person name="Tian Y."/>
            <person name="Men J."/>
            <person name="Lv X."/>
            <person name="Huang L."/>
            <person name="Zhou J."/>
            <person name="Hu Y."/>
            <person name="Li R."/>
            <person name="Zhang F."/>
            <person name="Lei H."/>
            <person name="Li X."/>
            <person name="Hu X."/>
            <person name="Liang C."/>
            <person name="Xu J."/>
            <person name="Wu Z."/>
            <person name="Yu X."/>
        </authorList>
    </citation>
    <scope>NUCLEOTIDE SEQUENCE</scope>
    <source>
        <strain>Henan</strain>
    </source>
</reference>
<dbReference type="Proteomes" id="UP000008909">
    <property type="component" value="Unassembled WGS sequence"/>
</dbReference>
<accession>G7YJ12</accession>